<protein>
    <submittedName>
        <fullName evidence="1">Uncharacterized protein</fullName>
    </submittedName>
</protein>
<proteinExistence type="predicted"/>
<reference evidence="1" key="1">
    <citation type="submission" date="2020-03" db="EMBL/GenBank/DDBJ databases">
        <title>The deep terrestrial virosphere.</title>
        <authorList>
            <person name="Holmfeldt K."/>
            <person name="Nilsson E."/>
            <person name="Simone D."/>
            <person name="Lopez-Fernandez M."/>
            <person name="Wu X."/>
            <person name="de Brujin I."/>
            <person name="Lundin D."/>
            <person name="Andersson A."/>
            <person name="Bertilsson S."/>
            <person name="Dopson M."/>
        </authorList>
    </citation>
    <scope>NUCLEOTIDE SEQUENCE</scope>
    <source>
        <strain evidence="1">MM171A05193</strain>
    </source>
</reference>
<name>A0A6M3X762_9ZZZZ</name>
<sequence>MSELGPASKALLEHINRSFGYVELGYLISWAKAKTGLRHGPIWWQRRLVALALEGYIDAKVYRTGDRLAILFRRKEEAEG</sequence>
<accession>A0A6M3X762</accession>
<dbReference type="AlphaFoldDB" id="A0A6M3X762"/>
<dbReference type="EMBL" id="MT143897">
    <property type="protein sequence ID" value="QJH92525.1"/>
    <property type="molecule type" value="Genomic_DNA"/>
</dbReference>
<organism evidence="1">
    <name type="scientific">viral metagenome</name>
    <dbReference type="NCBI Taxonomy" id="1070528"/>
    <lineage>
        <taxon>unclassified sequences</taxon>
        <taxon>metagenomes</taxon>
        <taxon>organismal metagenomes</taxon>
    </lineage>
</organism>
<gene>
    <name evidence="1" type="ORF">MM171A05193_0005</name>
</gene>
<evidence type="ECO:0000313" key="1">
    <source>
        <dbReference type="EMBL" id="QJH92525.1"/>
    </source>
</evidence>